<dbReference type="Proteomes" id="UP001341281">
    <property type="component" value="Chromosome 05"/>
</dbReference>
<dbReference type="InterPro" id="IPR000477">
    <property type="entry name" value="RT_dom"/>
</dbReference>
<dbReference type="InterPro" id="IPR026960">
    <property type="entry name" value="RVT-Znf"/>
</dbReference>
<dbReference type="SUPFAM" id="SSF56672">
    <property type="entry name" value="DNA/RNA polymerases"/>
    <property type="match status" value="1"/>
</dbReference>
<dbReference type="EMBL" id="CP144749">
    <property type="protein sequence ID" value="WVZ75250.1"/>
    <property type="molecule type" value="Genomic_DNA"/>
</dbReference>
<dbReference type="InterPro" id="IPR043502">
    <property type="entry name" value="DNA/RNA_pol_sf"/>
</dbReference>
<evidence type="ECO:0000259" key="1">
    <source>
        <dbReference type="PROSITE" id="PS50878"/>
    </source>
</evidence>
<dbReference type="Pfam" id="PF00078">
    <property type="entry name" value="RVT_1"/>
    <property type="match status" value="1"/>
</dbReference>
<keyword evidence="3" id="KW-1185">Reference proteome</keyword>
<feature type="domain" description="Reverse transcriptase" evidence="1">
    <location>
        <begin position="1"/>
        <end position="200"/>
    </location>
</feature>
<protein>
    <recommendedName>
        <fullName evidence="1">Reverse transcriptase domain-containing protein</fullName>
    </recommendedName>
</protein>
<sequence>MTHYMKNKRLGKVGYAAVKLDMSKAYDRVEWSFLQKMMEKLGFCNQWVEVIMKFVSSVSYRIKVNGDLSEEFFPERGLRQGDPLSPYLFLIYAEGFSALLRRAEEEGKIKGIKICPGAPSVSHLLFADDSLILCRANGGDAQQLQSLLQVYEECSGQMINKDKSAVMFSPNTPTGEREEVMSALQIAKETTNERYLGLPVYVGKEKSKVFQFLKERIWQRIQGWKEKLLSRAGKEILIKAVAQAIPTYAMTCFDITKGVCEQISSMICKYWWSNQDKDRKMHWISWDTLTKSKNQGGLGFRDIHIFNLAMLAKQGWRLLHSPDSFCGRILKAKYFPKCSVLEAKPRGGISYTWRSILNGIEVIKSGLVWRVGNGESIKIWEDPWIPDRSTRRPISSKGHNLLVRVAELLDPLTGSWNEQLVQQTFEEEDVKFILAIPLQTDMEDIPAWHADNRGIFSVRSAYKVHKKAIRQQSRQGTTSSSSAPNAEEQFWKKLWKIKCPGKIKHFAWRLAHNTLALRMTLRSRNGNKLSLCDLTKCK</sequence>
<gene>
    <name evidence="2" type="ORF">U9M48_023324</name>
</gene>
<accession>A0AAQ3WVP9</accession>
<dbReference type="AlphaFoldDB" id="A0AAQ3WVP9"/>
<dbReference type="PROSITE" id="PS50878">
    <property type="entry name" value="RT_POL"/>
    <property type="match status" value="1"/>
</dbReference>
<organism evidence="2 3">
    <name type="scientific">Paspalum notatum var. saurae</name>
    <dbReference type="NCBI Taxonomy" id="547442"/>
    <lineage>
        <taxon>Eukaryota</taxon>
        <taxon>Viridiplantae</taxon>
        <taxon>Streptophyta</taxon>
        <taxon>Embryophyta</taxon>
        <taxon>Tracheophyta</taxon>
        <taxon>Spermatophyta</taxon>
        <taxon>Magnoliopsida</taxon>
        <taxon>Liliopsida</taxon>
        <taxon>Poales</taxon>
        <taxon>Poaceae</taxon>
        <taxon>PACMAD clade</taxon>
        <taxon>Panicoideae</taxon>
        <taxon>Andropogonodae</taxon>
        <taxon>Paspaleae</taxon>
        <taxon>Paspalinae</taxon>
        <taxon>Paspalum</taxon>
    </lineage>
</organism>
<dbReference type="PANTHER" id="PTHR33116:SF86">
    <property type="entry name" value="REVERSE TRANSCRIPTASE DOMAIN-CONTAINING PROTEIN"/>
    <property type="match status" value="1"/>
</dbReference>
<dbReference type="CDD" id="cd01650">
    <property type="entry name" value="RT_nLTR_like"/>
    <property type="match status" value="1"/>
</dbReference>
<reference evidence="2 3" key="1">
    <citation type="submission" date="2024-02" db="EMBL/GenBank/DDBJ databases">
        <title>High-quality chromosome-scale genome assembly of Pensacola bahiagrass (Paspalum notatum Flugge var. saurae).</title>
        <authorList>
            <person name="Vega J.M."/>
            <person name="Podio M."/>
            <person name="Orjuela J."/>
            <person name="Siena L.A."/>
            <person name="Pessino S.C."/>
            <person name="Combes M.C."/>
            <person name="Mariac C."/>
            <person name="Albertini E."/>
            <person name="Pupilli F."/>
            <person name="Ortiz J.P.A."/>
            <person name="Leblanc O."/>
        </authorList>
    </citation>
    <scope>NUCLEOTIDE SEQUENCE [LARGE SCALE GENOMIC DNA]</scope>
    <source>
        <strain evidence="2">R1</strain>
        <tissue evidence="2">Leaf</tissue>
    </source>
</reference>
<evidence type="ECO:0000313" key="3">
    <source>
        <dbReference type="Proteomes" id="UP001341281"/>
    </source>
</evidence>
<name>A0AAQ3WVP9_PASNO</name>
<evidence type="ECO:0000313" key="2">
    <source>
        <dbReference type="EMBL" id="WVZ75250.1"/>
    </source>
</evidence>
<proteinExistence type="predicted"/>
<dbReference type="Pfam" id="PF13966">
    <property type="entry name" value="zf-RVT"/>
    <property type="match status" value="1"/>
</dbReference>
<dbReference type="PANTHER" id="PTHR33116">
    <property type="entry name" value="REVERSE TRANSCRIPTASE ZINC-BINDING DOMAIN-CONTAINING PROTEIN-RELATED-RELATED"/>
    <property type="match status" value="1"/>
</dbReference>